<dbReference type="PANTHER" id="PTHR32343">
    <property type="entry name" value="SERINE/ARGININE-RICH SPLICING FACTOR"/>
    <property type="match status" value="1"/>
</dbReference>
<dbReference type="InterPro" id="IPR000504">
    <property type="entry name" value="RRM_dom"/>
</dbReference>
<evidence type="ECO:0000313" key="4">
    <source>
        <dbReference type="EMBL" id="VWO97320.1"/>
    </source>
</evidence>
<protein>
    <submittedName>
        <fullName evidence="4">Pre-mRNA-splicing ATP-dependent RNA helicase PRP28 (EC)</fullName>
        <ecNumber evidence="4">3.6.4.13</ecNumber>
    </submittedName>
</protein>
<dbReference type="EMBL" id="LR726260">
    <property type="protein sequence ID" value="VWO97320.1"/>
    <property type="molecule type" value="Genomic_DNA"/>
</dbReference>
<evidence type="ECO:0000256" key="1">
    <source>
        <dbReference type="PROSITE-ProRule" id="PRU00176"/>
    </source>
</evidence>
<dbReference type="AlphaFoldDB" id="A0A5K1JXJ9"/>
<keyword evidence="4" id="KW-0547">Nucleotide-binding</keyword>
<dbReference type="InterPro" id="IPR035979">
    <property type="entry name" value="RBD_domain_sf"/>
</dbReference>
<dbReference type="GO" id="GO:0016787">
    <property type="term" value="F:hydrolase activity"/>
    <property type="evidence" value="ECO:0007669"/>
    <property type="project" value="UniProtKB-KW"/>
</dbReference>
<evidence type="ECO:0000256" key="2">
    <source>
        <dbReference type="SAM" id="MobiDB-lite"/>
    </source>
</evidence>
<dbReference type="GO" id="GO:0003723">
    <property type="term" value="F:RNA binding"/>
    <property type="evidence" value="ECO:0007669"/>
    <property type="project" value="UniProtKB-UniRule"/>
</dbReference>
<organism evidence="4">
    <name type="scientific">Ganoderma boninense</name>
    <dbReference type="NCBI Taxonomy" id="34458"/>
    <lineage>
        <taxon>Eukaryota</taxon>
        <taxon>Fungi</taxon>
        <taxon>Dikarya</taxon>
        <taxon>Basidiomycota</taxon>
        <taxon>Agaricomycotina</taxon>
        <taxon>Agaricomycetes</taxon>
        <taxon>Polyporales</taxon>
        <taxon>Polyporaceae</taxon>
        <taxon>Ganoderma</taxon>
    </lineage>
</organism>
<dbReference type="Gene3D" id="3.30.70.330">
    <property type="match status" value="1"/>
</dbReference>
<name>A0A5K1JXJ9_9APHY</name>
<feature type="domain" description="RRM" evidence="3">
    <location>
        <begin position="115"/>
        <end position="209"/>
    </location>
</feature>
<evidence type="ECO:0000259" key="3">
    <source>
        <dbReference type="PROSITE" id="PS50102"/>
    </source>
</evidence>
<feature type="compositionally biased region" description="Basic residues" evidence="2">
    <location>
        <begin position="71"/>
        <end position="83"/>
    </location>
</feature>
<dbReference type="PANTHER" id="PTHR32343:SF22">
    <property type="entry name" value="LD29830P"/>
    <property type="match status" value="1"/>
</dbReference>
<feature type="region of interest" description="Disordered" evidence="2">
    <location>
        <begin position="1"/>
        <end position="95"/>
    </location>
</feature>
<dbReference type="PROSITE" id="PS50102">
    <property type="entry name" value="RRM"/>
    <property type="match status" value="1"/>
</dbReference>
<proteinExistence type="predicted"/>
<reference evidence="4" key="1">
    <citation type="submission" date="2019-10" db="EMBL/GenBank/DDBJ databases">
        <authorList>
            <person name="Nor Muhammad N."/>
        </authorList>
    </citation>
    <scope>NUCLEOTIDE SEQUENCE</scope>
</reference>
<gene>
    <name evidence="4" type="primary">Q4I7F9</name>
</gene>
<dbReference type="SUPFAM" id="SSF54928">
    <property type="entry name" value="RNA-binding domain, RBD"/>
    <property type="match status" value="1"/>
</dbReference>
<keyword evidence="1" id="KW-0694">RNA-binding</keyword>
<dbReference type="SMART" id="SM00360">
    <property type="entry name" value="RRM"/>
    <property type="match status" value="1"/>
</dbReference>
<sequence>MTRFRCPSGSLARAKTGSMQNVTAHAKSAAKERGKGKGRAVPRLETIEENEAGGTDTHHTEPAPEPGPSRGAKKPKGKSKARATVKSNTSRREAEIRTQIKKSMVQVHSNRGQWSFVFVGNLSSATENKDLRRHFASCGQISDIQIRASGGVCVPTAKLPTPYWGMGTPYESVHYATIRFKTPEGARNAMGMSGTVVMGKRIIVTVNAIELPETVNIVGEHLRKKTAPPDDTKRSFWQGKYGQLKRLTIEKTEPCISEGPATGPGAALLVAGLGKRVGASTAGGSTAAGDQNRHAPRWPLLLGSFPKTLA</sequence>
<dbReference type="Pfam" id="PF00076">
    <property type="entry name" value="RRM_1"/>
    <property type="match status" value="1"/>
</dbReference>
<keyword evidence="4" id="KW-0067">ATP-binding</keyword>
<keyword evidence="4" id="KW-0347">Helicase</keyword>
<dbReference type="CDD" id="cd00590">
    <property type="entry name" value="RRM_SF"/>
    <property type="match status" value="1"/>
</dbReference>
<accession>A0A5K1JXJ9</accession>
<keyword evidence="4" id="KW-0378">Hydrolase</keyword>
<dbReference type="GO" id="GO:0003724">
    <property type="term" value="F:RNA helicase activity"/>
    <property type="evidence" value="ECO:0007669"/>
    <property type="project" value="UniProtKB-EC"/>
</dbReference>
<dbReference type="EC" id="3.6.4.13" evidence="4"/>
<dbReference type="InterPro" id="IPR012677">
    <property type="entry name" value="Nucleotide-bd_a/b_plait_sf"/>
</dbReference>